<dbReference type="Proteomes" id="UP000243723">
    <property type="component" value="Unassembled WGS sequence"/>
</dbReference>
<dbReference type="AlphaFoldDB" id="A0A2P7YJ08"/>
<keyword evidence="3" id="KW-1185">Reference proteome</keyword>
<protein>
    <submittedName>
        <fullName evidence="2">Uncharacterized protein</fullName>
    </submittedName>
</protein>
<gene>
    <name evidence="2" type="ORF">B9Z65_5749</name>
</gene>
<reference evidence="2 3" key="1">
    <citation type="submission" date="2017-05" db="EMBL/GenBank/DDBJ databases">
        <title>Draft genome sequence of Elsinoe australis.</title>
        <authorList>
            <person name="Cheng Q."/>
        </authorList>
    </citation>
    <scope>NUCLEOTIDE SEQUENCE [LARGE SCALE GENOMIC DNA]</scope>
    <source>
        <strain evidence="2 3">NL1</strain>
    </source>
</reference>
<evidence type="ECO:0000313" key="3">
    <source>
        <dbReference type="Proteomes" id="UP000243723"/>
    </source>
</evidence>
<accession>A0A2P7YJ08</accession>
<evidence type="ECO:0000313" key="2">
    <source>
        <dbReference type="EMBL" id="PSK35934.1"/>
    </source>
</evidence>
<sequence length="227" mass="25638">MYMRLSLIAPLLTLLVLVLAVDYPEIPYREIQVLNYDTNLQEAKFSFPAPECVEAKGDGPQELIFTLRPEKCLMCNDIWLNDKLLTVEYDLQSRQQYYRTASVSALDAYNQTRELEITYYSNANDIIGGFDGNHPERRFIVPNPDERFEATVSKVDGKDCSRALTFHFTLLLDDPLRRIHVIGVDNMAREHDVDFTKLKNGGSEPSCPGNTHSSGAFQGVVESLAGI</sequence>
<proteinExistence type="predicted"/>
<organism evidence="2 3">
    <name type="scientific">Elsinoe australis</name>
    <dbReference type="NCBI Taxonomy" id="40998"/>
    <lineage>
        <taxon>Eukaryota</taxon>
        <taxon>Fungi</taxon>
        <taxon>Dikarya</taxon>
        <taxon>Ascomycota</taxon>
        <taxon>Pezizomycotina</taxon>
        <taxon>Dothideomycetes</taxon>
        <taxon>Dothideomycetidae</taxon>
        <taxon>Myriangiales</taxon>
        <taxon>Elsinoaceae</taxon>
        <taxon>Elsinoe</taxon>
    </lineage>
</organism>
<dbReference type="OrthoDB" id="3919910at2759"/>
<dbReference type="EMBL" id="NHZQ01000422">
    <property type="protein sequence ID" value="PSK35934.1"/>
    <property type="molecule type" value="Genomic_DNA"/>
</dbReference>
<feature type="signal peptide" evidence="1">
    <location>
        <begin position="1"/>
        <end position="20"/>
    </location>
</feature>
<feature type="chain" id="PRO_5015118391" evidence="1">
    <location>
        <begin position="21"/>
        <end position="227"/>
    </location>
</feature>
<evidence type="ECO:0000256" key="1">
    <source>
        <dbReference type="SAM" id="SignalP"/>
    </source>
</evidence>
<comment type="caution">
    <text evidence="2">The sequence shown here is derived from an EMBL/GenBank/DDBJ whole genome shotgun (WGS) entry which is preliminary data.</text>
</comment>
<name>A0A2P7YJ08_9PEZI</name>
<keyword evidence="1" id="KW-0732">Signal</keyword>